<feature type="compositionally biased region" description="Acidic residues" evidence="1">
    <location>
        <begin position="341"/>
        <end position="355"/>
    </location>
</feature>
<dbReference type="InterPro" id="IPR001214">
    <property type="entry name" value="SET_dom"/>
</dbReference>
<gene>
    <name evidence="3" type="ORF">HOLleu_20849</name>
</gene>
<keyword evidence="4" id="KW-1185">Reference proteome</keyword>
<comment type="caution">
    <text evidence="3">The sequence shown here is derived from an EMBL/GenBank/DDBJ whole genome shotgun (WGS) entry which is preliminary data.</text>
</comment>
<dbReference type="PROSITE" id="PS50280">
    <property type="entry name" value="SET"/>
    <property type="match status" value="1"/>
</dbReference>
<evidence type="ECO:0000313" key="4">
    <source>
        <dbReference type="Proteomes" id="UP001152320"/>
    </source>
</evidence>
<organism evidence="3 4">
    <name type="scientific">Holothuria leucospilota</name>
    <name type="common">Black long sea cucumber</name>
    <name type="synonym">Mertensiothuria leucospilota</name>
    <dbReference type="NCBI Taxonomy" id="206669"/>
    <lineage>
        <taxon>Eukaryota</taxon>
        <taxon>Metazoa</taxon>
        <taxon>Echinodermata</taxon>
        <taxon>Eleutherozoa</taxon>
        <taxon>Echinozoa</taxon>
        <taxon>Holothuroidea</taxon>
        <taxon>Aspidochirotacea</taxon>
        <taxon>Aspidochirotida</taxon>
        <taxon>Holothuriidae</taxon>
        <taxon>Holothuria</taxon>
    </lineage>
</organism>
<dbReference type="PANTHER" id="PTHR33480:SF1">
    <property type="entry name" value="TYR RECOMBINASE DOMAIN-CONTAINING PROTEIN"/>
    <property type="match status" value="1"/>
</dbReference>
<reference evidence="3" key="1">
    <citation type="submission" date="2021-10" db="EMBL/GenBank/DDBJ databases">
        <title>Tropical sea cucumber genome reveals ecological adaptation and Cuvierian tubules defense mechanism.</title>
        <authorList>
            <person name="Chen T."/>
        </authorList>
    </citation>
    <scope>NUCLEOTIDE SEQUENCE</scope>
    <source>
        <strain evidence="3">Nanhai2018</strain>
        <tissue evidence="3">Muscle</tissue>
    </source>
</reference>
<sequence>MRPKRKRLNQNDVAKQFVNLKKDREGFLIKEIAPKGRGVFTVASFEKGEFLLQYFGKLLTAEEGDLLEEASSSGFRFFITFKGKDYCPALCLFALRQIEPGEELLYDYGVDNLPWKTSAQMQPGREVCQPQNCPDEFQCNKESIEETDKDGLTENVQKESEVFKGRLERNGNCSMSGPLLASEEIHSLSASDTLETSSGNISQGPEIIKERFDRLDISCVSQPTDDEILSLSVIKTVDNFTENVPEGAKLGKFGEKIDCTDDGSNFGHQDVIVEQQSLPDTEIVGNSDTESAAGTFSIESGNSDDIGEIIEYSQESTQDDTESIEYGPGSIEDGTESVVDGQEEDQGNSESEVDGSSDGAESYVPESDDEGSESAYSDVIPLPRRTRTSVFNVRGGTSQTSSSSEGYAENSRRENKDERSNLSTKVFQASNKLSVAVDNTCSSTSSHSTSEDDATQMGTKEKNKVYVMTTNNTAKSRSYDKPAYCYVCSLPQKKLTVHILQHSSEPMVAQWLAAEKEPEKDKLWIKTRNFGNNLHNYGVLRQGEGELIVVY</sequence>
<evidence type="ECO:0000259" key="2">
    <source>
        <dbReference type="PROSITE" id="PS50280"/>
    </source>
</evidence>
<dbReference type="PANTHER" id="PTHR33480">
    <property type="entry name" value="SET DOMAIN-CONTAINING PROTEIN-RELATED"/>
    <property type="match status" value="1"/>
</dbReference>
<dbReference type="OrthoDB" id="16287at2759"/>
<dbReference type="InterPro" id="IPR046341">
    <property type="entry name" value="SET_dom_sf"/>
</dbReference>
<feature type="compositionally biased region" description="Basic and acidic residues" evidence="1">
    <location>
        <begin position="410"/>
        <end position="420"/>
    </location>
</feature>
<proteinExistence type="predicted"/>
<dbReference type="SUPFAM" id="SSF82199">
    <property type="entry name" value="SET domain"/>
    <property type="match status" value="1"/>
</dbReference>
<evidence type="ECO:0000256" key="1">
    <source>
        <dbReference type="SAM" id="MobiDB-lite"/>
    </source>
</evidence>
<dbReference type="Gene3D" id="2.170.270.10">
    <property type="entry name" value="SET domain"/>
    <property type="match status" value="2"/>
</dbReference>
<protein>
    <recommendedName>
        <fullName evidence="2">SET domain-containing protein</fullName>
    </recommendedName>
</protein>
<dbReference type="SMART" id="SM00317">
    <property type="entry name" value="SET"/>
    <property type="match status" value="1"/>
</dbReference>
<dbReference type="EMBL" id="JAIZAY010000010">
    <property type="protein sequence ID" value="KAJ8034132.1"/>
    <property type="molecule type" value="Genomic_DNA"/>
</dbReference>
<feature type="compositionally biased region" description="Low complexity" evidence="1">
    <location>
        <begin position="395"/>
        <end position="404"/>
    </location>
</feature>
<dbReference type="Proteomes" id="UP001152320">
    <property type="component" value="Chromosome 10"/>
</dbReference>
<feature type="region of interest" description="Disordered" evidence="1">
    <location>
        <begin position="438"/>
        <end position="457"/>
    </location>
</feature>
<dbReference type="AlphaFoldDB" id="A0A9Q1BWQ3"/>
<name>A0A9Q1BWQ3_HOLLE</name>
<feature type="domain" description="SET" evidence="2">
    <location>
        <begin position="25"/>
        <end position="109"/>
    </location>
</feature>
<evidence type="ECO:0000313" key="3">
    <source>
        <dbReference type="EMBL" id="KAJ8034132.1"/>
    </source>
</evidence>
<accession>A0A9Q1BWQ3</accession>
<feature type="region of interest" description="Disordered" evidence="1">
    <location>
        <begin position="277"/>
        <end position="427"/>
    </location>
</feature>
<feature type="compositionally biased region" description="Polar residues" evidence="1">
    <location>
        <begin position="277"/>
        <end position="303"/>
    </location>
</feature>